<dbReference type="InterPro" id="IPR003172">
    <property type="entry name" value="ML_dom"/>
</dbReference>
<evidence type="ECO:0000313" key="3">
    <source>
        <dbReference type="EMBL" id="KAH8688823.1"/>
    </source>
</evidence>
<evidence type="ECO:0000313" key="4">
    <source>
        <dbReference type="Proteomes" id="UP001201262"/>
    </source>
</evidence>
<dbReference type="GeneID" id="70247961"/>
<keyword evidence="1" id="KW-0732">Signal</keyword>
<evidence type="ECO:0000256" key="1">
    <source>
        <dbReference type="SAM" id="SignalP"/>
    </source>
</evidence>
<dbReference type="Pfam" id="PF02221">
    <property type="entry name" value="E1_DerP2_DerF2"/>
    <property type="match status" value="1"/>
</dbReference>
<feature type="signal peptide" evidence="1">
    <location>
        <begin position="1"/>
        <end position="18"/>
    </location>
</feature>
<dbReference type="RefSeq" id="XP_046065295.1">
    <property type="nucleotide sequence ID" value="XM_046217674.1"/>
</dbReference>
<reference evidence="3" key="1">
    <citation type="submission" date="2021-12" db="EMBL/GenBank/DDBJ databases">
        <title>Convergent genome expansion in fungi linked to evolution of root-endophyte symbiosis.</title>
        <authorList>
            <consortium name="DOE Joint Genome Institute"/>
            <person name="Ke Y.-H."/>
            <person name="Bonito G."/>
            <person name="Liao H.-L."/>
            <person name="Looney B."/>
            <person name="Rojas-Flechas A."/>
            <person name="Nash J."/>
            <person name="Hameed K."/>
            <person name="Schadt C."/>
            <person name="Martin F."/>
            <person name="Crous P.W."/>
            <person name="Miettinen O."/>
            <person name="Magnuson J.K."/>
            <person name="Labbe J."/>
            <person name="Jacobson D."/>
            <person name="Doktycz M.J."/>
            <person name="Veneault-Fourrey C."/>
            <person name="Kuo A."/>
            <person name="Mondo S."/>
            <person name="Calhoun S."/>
            <person name="Riley R."/>
            <person name="Ohm R."/>
            <person name="LaButti K."/>
            <person name="Andreopoulos B."/>
            <person name="Pangilinan J."/>
            <person name="Nolan M."/>
            <person name="Tritt A."/>
            <person name="Clum A."/>
            <person name="Lipzen A."/>
            <person name="Daum C."/>
            <person name="Barry K."/>
            <person name="Grigoriev I.V."/>
            <person name="Vilgalys R."/>
        </authorList>
    </citation>
    <scope>NUCLEOTIDE SEQUENCE</scope>
    <source>
        <strain evidence="3">PMI_201</strain>
    </source>
</reference>
<comment type="caution">
    <text evidence="3">The sequence shown here is derived from an EMBL/GenBank/DDBJ whole genome shotgun (WGS) entry which is preliminary data.</text>
</comment>
<sequence>MEQIRFLAVNTLAWLAWLQSPSQHSTSTATTLSIPGVIPGGSNLKFCSESRDTDLFQIEQLIVNPTPPLVEENLDIYIYGTFLSDISDDPLWNYYARDLRDNSTNNPGLSGTLPFCDIMESIEQPDPNREKECPPEKGFGLISLHYYVPWFVGEANLTVKFDAMTKEGERIYCLDGEFELLYPEGKSA</sequence>
<organism evidence="3 4">
    <name type="scientific">Talaromyces proteolyticus</name>
    <dbReference type="NCBI Taxonomy" id="1131652"/>
    <lineage>
        <taxon>Eukaryota</taxon>
        <taxon>Fungi</taxon>
        <taxon>Dikarya</taxon>
        <taxon>Ascomycota</taxon>
        <taxon>Pezizomycotina</taxon>
        <taxon>Eurotiomycetes</taxon>
        <taxon>Eurotiomycetidae</taxon>
        <taxon>Eurotiales</taxon>
        <taxon>Trichocomaceae</taxon>
        <taxon>Talaromyces</taxon>
        <taxon>Talaromyces sect. Bacilispori</taxon>
    </lineage>
</organism>
<proteinExistence type="predicted"/>
<feature type="domain" description="MD-2-related lipid-recognition" evidence="2">
    <location>
        <begin position="42"/>
        <end position="179"/>
    </location>
</feature>
<dbReference type="AlphaFoldDB" id="A0AAD4KCU1"/>
<accession>A0AAD4KCU1</accession>
<feature type="chain" id="PRO_5042058729" description="MD-2-related lipid-recognition domain-containing protein" evidence="1">
    <location>
        <begin position="19"/>
        <end position="188"/>
    </location>
</feature>
<evidence type="ECO:0000259" key="2">
    <source>
        <dbReference type="Pfam" id="PF02221"/>
    </source>
</evidence>
<keyword evidence="4" id="KW-1185">Reference proteome</keyword>
<dbReference type="Proteomes" id="UP001201262">
    <property type="component" value="Unassembled WGS sequence"/>
</dbReference>
<dbReference type="EMBL" id="JAJTJA010000017">
    <property type="protein sequence ID" value="KAH8688823.1"/>
    <property type="molecule type" value="Genomic_DNA"/>
</dbReference>
<name>A0AAD4KCU1_9EURO</name>
<protein>
    <recommendedName>
        <fullName evidence="2">MD-2-related lipid-recognition domain-containing protein</fullName>
    </recommendedName>
</protein>
<gene>
    <name evidence="3" type="ORF">BGW36DRAFT_392228</name>
</gene>